<dbReference type="RefSeq" id="WP_148356197.1">
    <property type="nucleotide sequence ID" value="NZ_JBHSBF010000032.1"/>
</dbReference>
<feature type="region of interest" description="Disordered" evidence="1">
    <location>
        <begin position="647"/>
        <end position="667"/>
    </location>
</feature>
<comment type="caution">
    <text evidence="2">The sequence shown here is derived from an EMBL/GenBank/DDBJ whole genome shotgun (WGS) entry which is preliminary data.</text>
</comment>
<sequence>MDGREIQTKIAAALAARHGQRDRAERLFEAWQALSDRFGALVALAEHAQVEAAGVRYGGEPGTELTAALRAFLDGGNARRVQAGLAEAAERVRAVRSRAARPTLNIGVIGQTQAGKSTLLRTISGLSDLGADVLPTSDDLLPTTAARSRIHNSPSPRAEVVLRSFEEFREVYLRPRHESLGLPVPGTLEEFAAFRYPTWDEFAGPARATGRDLPSNQEHLKRLREAQTALPHYRPLFGTRDVLRIGLQDVPDYVSYPPNPAPPDAERRYLAVRDVRIYYPFPNTPVRDLALIDLPGTQERGLDVARQFLFDLRNDVDLLIQVKRPARINVMFAAADSDLQDLAHEARAGVPLGDFMFVLLNRDRIRPDLDDDDFAKAVAEAEDAVRPQGIRVLKGDLIERDEVRERVLHPVLAHLADKLAAMDRAALQDARETTGQAGRDADAAAERLAAGVRRARGHLVSDDQRLAELVKGIRRRLAGDLAEIRDHYLALIREGRRSVELDAAVQGAAAEVREWLADGFGDGGHDEWRARVRNDILLLPRKTVEEEFIRARHFVAGTFRRVVDSSLSAAIAELQRAISTALWAHLPDGAAPADHTLGAFAEALREQGLPGLATPVRDLSELSVGYGDQSLFLRIVQPIVVGIDVEDPPSAPGAAPASRPGPPAASRRDTIADINVEMEVPLPLWMPGNVSVGARIPVRRPGGGGPRGLSAASAQDLIPAGQSAEETTRWLADTLTGVVDDVVGRLVTALEAESLAAVRALFACADQFLDGFLRHEDTDQELRELCRPHLDRATPDDGPARLSAMARDIGASADAVREAFAAYQGLIHSL</sequence>
<dbReference type="AlphaFoldDB" id="A0A5D0TQF6"/>
<reference evidence="2 3" key="1">
    <citation type="submission" date="2019-08" db="EMBL/GenBank/DDBJ databases">
        <title>Actinomadura sp. nov. CYP1-5 isolated from mountain soil.</title>
        <authorList>
            <person name="Songsumanus A."/>
            <person name="Kuncharoen N."/>
            <person name="Kudo T."/>
            <person name="Yuki M."/>
            <person name="Igarashi Y."/>
            <person name="Tanasupawat S."/>
        </authorList>
    </citation>
    <scope>NUCLEOTIDE SEQUENCE [LARGE SCALE GENOMIC DNA]</scope>
    <source>
        <strain evidence="2 3">GKU157</strain>
    </source>
</reference>
<dbReference type="InterPro" id="IPR027417">
    <property type="entry name" value="P-loop_NTPase"/>
</dbReference>
<dbReference type="Proteomes" id="UP000322634">
    <property type="component" value="Unassembled WGS sequence"/>
</dbReference>
<evidence type="ECO:0000313" key="2">
    <source>
        <dbReference type="EMBL" id="TYC07512.1"/>
    </source>
</evidence>
<evidence type="ECO:0008006" key="4">
    <source>
        <dbReference type="Google" id="ProtNLM"/>
    </source>
</evidence>
<dbReference type="OrthoDB" id="530015at2"/>
<accession>A0A5D0TQF6</accession>
<dbReference type="EMBL" id="VSFF01000022">
    <property type="protein sequence ID" value="TYC07512.1"/>
    <property type="molecule type" value="Genomic_DNA"/>
</dbReference>
<gene>
    <name evidence="2" type="ORF">FXF65_42690</name>
</gene>
<dbReference type="SUPFAM" id="SSF52540">
    <property type="entry name" value="P-loop containing nucleoside triphosphate hydrolases"/>
    <property type="match status" value="1"/>
</dbReference>
<proteinExistence type="predicted"/>
<dbReference type="Gene3D" id="3.40.50.300">
    <property type="entry name" value="P-loop containing nucleotide triphosphate hydrolases"/>
    <property type="match status" value="1"/>
</dbReference>
<organism evidence="2 3">
    <name type="scientific">Actinomadura syzygii</name>
    <dbReference type="NCBI Taxonomy" id="1427538"/>
    <lineage>
        <taxon>Bacteria</taxon>
        <taxon>Bacillati</taxon>
        <taxon>Actinomycetota</taxon>
        <taxon>Actinomycetes</taxon>
        <taxon>Streptosporangiales</taxon>
        <taxon>Thermomonosporaceae</taxon>
        <taxon>Actinomadura</taxon>
    </lineage>
</organism>
<name>A0A5D0TQF6_9ACTN</name>
<evidence type="ECO:0000256" key="1">
    <source>
        <dbReference type="SAM" id="MobiDB-lite"/>
    </source>
</evidence>
<keyword evidence="3" id="KW-1185">Reference proteome</keyword>
<evidence type="ECO:0000313" key="3">
    <source>
        <dbReference type="Proteomes" id="UP000322634"/>
    </source>
</evidence>
<protein>
    <recommendedName>
        <fullName evidence="4">Dynamin family protein</fullName>
    </recommendedName>
</protein>